<protein>
    <submittedName>
        <fullName evidence="1">Uncharacterized protein</fullName>
    </submittedName>
</protein>
<dbReference type="AlphaFoldDB" id="A0A225E0E5"/>
<proteinExistence type="predicted"/>
<name>A0A225E0E5_9BACT</name>
<dbReference type="EMBL" id="NIDE01000004">
    <property type="protein sequence ID" value="OWK43476.1"/>
    <property type="molecule type" value="Genomic_DNA"/>
</dbReference>
<organism evidence="1 2">
    <name type="scientific">Fimbriiglobus ruber</name>
    <dbReference type="NCBI Taxonomy" id="1908690"/>
    <lineage>
        <taxon>Bacteria</taxon>
        <taxon>Pseudomonadati</taxon>
        <taxon>Planctomycetota</taxon>
        <taxon>Planctomycetia</taxon>
        <taxon>Gemmatales</taxon>
        <taxon>Gemmataceae</taxon>
        <taxon>Fimbriiglobus</taxon>
    </lineage>
</organism>
<dbReference type="OrthoDB" id="287374at2"/>
<gene>
    <name evidence="1" type="ORF">FRUB_03075</name>
</gene>
<sequence length="72" mass="8253">MDRARANGRITRVENGHLKRKQRANRDKRFTELVGKGQFPYTPAVQSWLSEKLGKPATQITEVEVKAFLAKK</sequence>
<dbReference type="RefSeq" id="WP_088254306.1">
    <property type="nucleotide sequence ID" value="NZ_NIDE01000004.1"/>
</dbReference>
<dbReference type="Proteomes" id="UP000214646">
    <property type="component" value="Unassembled WGS sequence"/>
</dbReference>
<reference evidence="2" key="1">
    <citation type="submission" date="2017-06" db="EMBL/GenBank/DDBJ databases">
        <title>Genome analysis of Fimbriiglobus ruber SP5, the first member of the order Planctomycetales with confirmed chitinolytic capability.</title>
        <authorList>
            <person name="Ravin N.V."/>
            <person name="Rakitin A.L."/>
            <person name="Ivanova A.A."/>
            <person name="Beletsky A.V."/>
            <person name="Kulichevskaya I.S."/>
            <person name="Mardanov A.V."/>
            <person name="Dedysh S.N."/>
        </authorList>
    </citation>
    <scope>NUCLEOTIDE SEQUENCE [LARGE SCALE GENOMIC DNA]</scope>
    <source>
        <strain evidence="2">SP5</strain>
    </source>
</reference>
<evidence type="ECO:0000313" key="2">
    <source>
        <dbReference type="Proteomes" id="UP000214646"/>
    </source>
</evidence>
<evidence type="ECO:0000313" key="1">
    <source>
        <dbReference type="EMBL" id="OWK43476.1"/>
    </source>
</evidence>
<keyword evidence="2" id="KW-1185">Reference proteome</keyword>
<accession>A0A225E0E5</accession>
<comment type="caution">
    <text evidence="1">The sequence shown here is derived from an EMBL/GenBank/DDBJ whole genome shotgun (WGS) entry which is preliminary data.</text>
</comment>